<evidence type="ECO:0000256" key="10">
    <source>
        <dbReference type="ARBA" id="ARBA00022833"/>
    </source>
</evidence>
<keyword evidence="7" id="KW-0479">Metal-binding</keyword>
<evidence type="ECO:0000256" key="5">
    <source>
        <dbReference type="ARBA" id="ARBA00022694"/>
    </source>
</evidence>
<dbReference type="GO" id="GO:1990180">
    <property type="term" value="P:mitochondrial tRNA 3'-end processing"/>
    <property type="evidence" value="ECO:0007669"/>
    <property type="project" value="TreeGrafter"/>
</dbReference>
<dbReference type="Proteomes" id="UP000799421">
    <property type="component" value="Unassembled WGS sequence"/>
</dbReference>
<dbReference type="GO" id="GO:0005739">
    <property type="term" value="C:mitochondrion"/>
    <property type="evidence" value="ECO:0007669"/>
    <property type="project" value="TreeGrafter"/>
</dbReference>
<dbReference type="EC" id="3.1.26.11" evidence="4"/>
<dbReference type="InterPro" id="IPR036866">
    <property type="entry name" value="RibonucZ/Hydroxyglut_hydro"/>
</dbReference>
<comment type="similarity">
    <text evidence="3">Belongs to the RNase Z family.</text>
</comment>
<evidence type="ECO:0000256" key="7">
    <source>
        <dbReference type="ARBA" id="ARBA00022723"/>
    </source>
</evidence>
<comment type="cofactor">
    <cofactor evidence="2">
        <name>Zn(2+)</name>
        <dbReference type="ChEBI" id="CHEBI:29105"/>
    </cofactor>
</comment>
<dbReference type="PANTHER" id="PTHR12553:SF49">
    <property type="entry name" value="ZINC PHOSPHODIESTERASE ELAC PROTEIN 2"/>
    <property type="match status" value="1"/>
</dbReference>
<dbReference type="PANTHER" id="PTHR12553">
    <property type="entry name" value="ZINC PHOSPHODIESTERASE ELAC PROTEIN 2"/>
    <property type="match status" value="1"/>
</dbReference>
<organism evidence="12 13">
    <name type="scientific">Piedraia hortae CBS 480.64</name>
    <dbReference type="NCBI Taxonomy" id="1314780"/>
    <lineage>
        <taxon>Eukaryota</taxon>
        <taxon>Fungi</taxon>
        <taxon>Dikarya</taxon>
        <taxon>Ascomycota</taxon>
        <taxon>Pezizomycotina</taxon>
        <taxon>Dothideomycetes</taxon>
        <taxon>Dothideomycetidae</taxon>
        <taxon>Capnodiales</taxon>
        <taxon>Piedraiaceae</taxon>
        <taxon>Piedraia</taxon>
    </lineage>
</organism>
<gene>
    <name evidence="12" type="ORF">K470DRAFT_277136</name>
</gene>
<comment type="catalytic activity">
    <reaction evidence="1">
        <text>Endonucleolytic cleavage of RNA, removing extra 3' nucleotides from tRNA precursor, generating 3' termini of tRNAs. A 3'-hydroxy group is left at the tRNA terminus and a 5'-phosphoryl group is left at the trailer molecule.</text>
        <dbReference type="EC" id="3.1.26.11"/>
    </reaction>
</comment>
<dbReference type="AlphaFoldDB" id="A0A6A7BZQ8"/>
<dbReference type="GO" id="GO:0046872">
    <property type="term" value="F:metal ion binding"/>
    <property type="evidence" value="ECO:0007669"/>
    <property type="project" value="UniProtKB-KW"/>
</dbReference>
<keyword evidence="10" id="KW-0862">Zinc</keyword>
<proteinExistence type="inferred from homology"/>
<dbReference type="GO" id="GO:0042781">
    <property type="term" value="F:3'-tRNA processing endoribonuclease activity"/>
    <property type="evidence" value="ECO:0007669"/>
    <property type="project" value="UniProtKB-EC"/>
</dbReference>
<evidence type="ECO:0000256" key="1">
    <source>
        <dbReference type="ARBA" id="ARBA00000402"/>
    </source>
</evidence>
<evidence type="ECO:0000256" key="6">
    <source>
        <dbReference type="ARBA" id="ARBA00022722"/>
    </source>
</evidence>
<evidence type="ECO:0000313" key="12">
    <source>
        <dbReference type="EMBL" id="KAF2860209.1"/>
    </source>
</evidence>
<keyword evidence="6" id="KW-0540">Nuclease</keyword>
<dbReference type="EMBL" id="MU005984">
    <property type="protein sequence ID" value="KAF2860209.1"/>
    <property type="molecule type" value="Genomic_DNA"/>
</dbReference>
<accession>A0A6A7BZQ8</accession>
<evidence type="ECO:0000259" key="11">
    <source>
        <dbReference type="Pfam" id="PF13691"/>
    </source>
</evidence>
<dbReference type="SUPFAM" id="SSF56281">
    <property type="entry name" value="Metallo-hydrolase/oxidoreductase"/>
    <property type="match status" value="2"/>
</dbReference>
<evidence type="ECO:0000256" key="3">
    <source>
        <dbReference type="ARBA" id="ARBA00007823"/>
    </source>
</evidence>
<keyword evidence="8" id="KW-0255">Endonuclease</keyword>
<name>A0A6A7BZQ8_9PEZI</name>
<reference evidence="12" key="1">
    <citation type="journal article" date="2020" name="Stud. Mycol.">
        <title>101 Dothideomycetes genomes: a test case for predicting lifestyles and emergence of pathogens.</title>
        <authorList>
            <person name="Haridas S."/>
            <person name="Albert R."/>
            <person name="Binder M."/>
            <person name="Bloem J."/>
            <person name="Labutti K."/>
            <person name="Salamov A."/>
            <person name="Andreopoulos B."/>
            <person name="Baker S."/>
            <person name="Barry K."/>
            <person name="Bills G."/>
            <person name="Bluhm B."/>
            <person name="Cannon C."/>
            <person name="Castanera R."/>
            <person name="Culley D."/>
            <person name="Daum C."/>
            <person name="Ezra D."/>
            <person name="Gonzalez J."/>
            <person name="Henrissat B."/>
            <person name="Kuo A."/>
            <person name="Liang C."/>
            <person name="Lipzen A."/>
            <person name="Lutzoni F."/>
            <person name="Magnuson J."/>
            <person name="Mondo S."/>
            <person name="Nolan M."/>
            <person name="Ohm R."/>
            <person name="Pangilinan J."/>
            <person name="Park H.-J."/>
            <person name="Ramirez L."/>
            <person name="Alfaro M."/>
            <person name="Sun H."/>
            <person name="Tritt A."/>
            <person name="Yoshinaga Y."/>
            <person name="Zwiers L.-H."/>
            <person name="Turgeon B."/>
            <person name="Goodwin S."/>
            <person name="Spatafora J."/>
            <person name="Crous P."/>
            <person name="Grigoriev I."/>
        </authorList>
    </citation>
    <scope>NUCLEOTIDE SEQUENCE</scope>
    <source>
        <strain evidence="12">CBS 480.64</strain>
    </source>
</reference>
<dbReference type="OrthoDB" id="527344at2759"/>
<sequence>MHAKLQILTTPTADTPGTTLLLQFDNKRYLIGNVAEGTQRACVQEGVKLLKLTECFITGRTEWSNIGGLVGMILTLAEAAASSSESIKEEALKKATNKARKLGYLGNKKKMAELSKELDSRESPRLSIFSPPNLNYALAAARRFIFRKGMPVDVHEVNEASQEGSGPYWADDNIKVWPMIIHPTTSAVPKNGRKRSIGEVNEPEEQPTPKQRDLLTLKAVVGNMFDSTWQLNQYRETKLGEVELPTSIFVRNPETQKVEKYCGPLPGIIGSNYDPELPVLIRKPWPGALVDKLPSTEPAKEALSYIIKCQDERGQFSREKAIALKVPKGRLWGALASGSNVENELGEIITPDMVLGEVRAGSGVAVVDLPDPSYIDGLLSRWEWKQETIMSGVGVMVWICGKGVAEDERVLEFMREHAGIQHVVSSPEHCSNMIALDSIATMTIRHRQIDAKRYGVPVQDSKVVPSNWPTNVQRAARGQLIQMMPCIKVPKELTVQSLDIQAIESETPKEVIEAVATARQVAESNHSESLKWAASLPEGAADVEIVTLGTGSALPSKYRNVSATLMRIPGWGSMLFDCGENTLGQMRRVFGEEETREILCGLRIIFISHMHADHHLGTVSVIKAWHEATGTDNKQLLPPETNARDVFTRVGGLAVVSEPAMQMYLAEYAAMEDFGLSRVAPLTVWPANLALNRPSRLTWFVPPSELAQLPRELHEERMRQSTVSPDLLGLKDIQAVSVLHCEGARAVSLTWPSGFKASYSGDCRPSKAFSEIGQGSTVCVHEATFDDALSADAKEKKHSTTSEALEVARAMDAKACLLTHFSQRYQKLPVLRDHDSDMRIAVAFDYMRLKVGDFPEMEKFFLPLQLLVASQG</sequence>
<dbReference type="InterPro" id="IPR027794">
    <property type="entry name" value="tRNase_Z_dom"/>
</dbReference>
<protein>
    <recommendedName>
        <fullName evidence="4">ribonuclease Z</fullName>
        <ecNumber evidence="4">3.1.26.11</ecNumber>
    </recommendedName>
</protein>
<keyword evidence="13" id="KW-1185">Reference proteome</keyword>
<dbReference type="Pfam" id="PF13691">
    <property type="entry name" value="Lactamase_B_4"/>
    <property type="match status" value="1"/>
</dbReference>
<evidence type="ECO:0000256" key="4">
    <source>
        <dbReference type="ARBA" id="ARBA00012477"/>
    </source>
</evidence>
<keyword evidence="9" id="KW-0378">Hydrolase</keyword>
<evidence type="ECO:0000313" key="13">
    <source>
        <dbReference type="Proteomes" id="UP000799421"/>
    </source>
</evidence>
<keyword evidence="5" id="KW-0819">tRNA processing</keyword>
<dbReference type="CDD" id="cd07718">
    <property type="entry name" value="RNaseZ_ELAC1_ELAC2-C-term-like_MBL-fold"/>
    <property type="match status" value="1"/>
</dbReference>
<evidence type="ECO:0000256" key="2">
    <source>
        <dbReference type="ARBA" id="ARBA00001947"/>
    </source>
</evidence>
<evidence type="ECO:0000256" key="9">
    <source>
        <dbReference type="ARBA" id="ARBA00022801"/>
    </source>
</evidence>
<feature type="domain" description="tRNase Z endonuclease" evidence="11">
    <location>
        <begin position="6"/>
        <end position="68"/>
    </location>
</feature>
<evidence type="ECO:0000256" key="8">
    <source>
        <dbReference type="ARBA" id="ARBA00022759"/>
    </source>
</evidence>
<dbReference type="InterPro" id="IPR047151">
    <property type="entry name" value="RNZ2-like"/>
</dbReference>
<dbReference type="Gene3D" id="3.60.15.10">
    <property type="entry name" value="Ribonuclease Z/Hydroxyacylglutathione hydrolase-like"/>
    <property type="match status" value="2"/>
</dbReference>